<sequence>MRPPEGATSGESALPSHLICTSLGAAIWRFGQRINREHSRRWKKGGGRKTGAGREDMNVKFKGEGGRKIGFGSSETREIDGGK</sequence>
<reference evidence="2" key="1">
    <citation type="journal article" date="2023" name="G3 (Bethesda)">
        <title>A reference genome for the long-term kleptoplast-retaining sea slug Elysia crispata morphotype clarki.</title>
        <authorList>
            <person name="Eastman K.E."/>
            <person name="Pendleton A.L."/>
            <person name="Shaikh M.A."/>
            <person name="Suttiyut T."/>
            <person name="Ogas R."/>
            <person name="Tomko P."/>
            <person name="Gavelis G."/>
            <person name="Widhalm J.R."/>
            <person name="Wisecaver J.H."/>
        </authorList>
    </citation>
    <scope>NUCLEOTIDE SEQUENCE</scope>
    <source>
        <strain evidence="2">ECLA1</strain>
    </source>
</reference>
<proteinExistence type="predicted"/>
<gene>
    <name evidence="2" type="ORF">RRG08_044752</name>
</gene>
<organism evidence="2 3">
    <name type="scientific">Elysia crispata</name>
    <name type="common">lettuce slug</name>
    <dbReference type="NCBI Taxonomy" id="231223"/>
    <lineage>
        <taxon>Eukaryota</taxon>
        <taxon>Metazoa</taxon>
        <taxon>Spiralia</taxon>
        <taxon>Lophotrochozoa</taxon>
        <taxon>Mollusca</taxon>
        <taxon>Gastropoda</taxon>
        <taxon>Heterobranchia</taxon>
        <taxon>Euthyneura</taxon>
        <taxon>Panpulmonata</taxon>
        <taxon>Sacoglossa</taxon>
        <taxon>Placobranchoidea</taxon>
        <taxon>Plakobranchidae</taxon>
        <taxon>Elysia</taxon>
    </lineage>
</organism>
<comment type="caution">
    <text evidence="2">The sequence shown here is derived from an EMBL/GenBank/DDBJ whole genome shotgun (WGS) entry which is preliminary data.</text>
</comment>
<feature type="compositionally biased region" description="Basic residues" evidence="1">
    <location>
        <begin position="38"/>
        <end position="47"/>
    </location>
</feature>
<name>A0AAE0ZJF2_9GAST</name>
<accession>A0AAE0ZJF2</accession>
<evidence type="ECO:0000256" key="1">
    <source>
        <dbReference type="SAM" id="MobiDB-lite"/>
    </source>
</evidence>
<dbReference type="EMBL" id="JAWDGP010003905">
    <property type="protein sequence ID" value="KAK3769557.1"/>
    <property type="molecule type" value="Genomic_DNA"/>
</dbReference>
<feature type="region of interest" description="Disordered" evidence="1">
    <location>
        <begin position="38"/>
        <end position="83"/>
    </location>
</feature>
<dbReference type="AlphaFoldDB" id="A0AAE0ZJF2"/>
<evidence type="ECO:0000313" key="2">
    <source>
        <dbReference type="EMBL" id="KAK3769557.1"/>
    </source>
</evidence>
<evidence type="ECO:0000313" key="3">
    <source>
        <dbReference type="Proteomes" id="UP001283361"/>
    </source>
</evidence>
<dbReference type="Proteomes" id="UP001283361">
    <property type="component" value="Unassembled WGS sequence"/>
</dbReference>
<feature type="compositionally biased region" description="Basic and acidic residues" evidence="1">
    <location>
        <begin position="52"/>
        <end position="67"/>
    </location>
</feature>
<keyword evidence="3" id="KW-1185">Reference proteome</keyword>
<protein>
    <submittedName>
        <fullName evidence="2">Uncharacterized protein</fullName>
    </submittedName>
</protein>